<organism evidence="2">
    <name type="scientific">Noccaea caerulescens</name>
    <name type="common">Alpine penny-cress</name>
    <name type="synonym">Thlaspi caerulescens</name>
    <dbReference type="NCBI Taxonomy" id="107243"/>
    <lineage>
        <taxon>Eukaryota</taxon>
        <taxon>Viridiplantae</taxon>
        <taxon>Streptophyta</taxon>
        <taxon>Embryophyta</taxon>
        <taxon>Tracheophyta</taxon>
        <taxon>Spermatophyta</taxon>
        <taxon>Magnoliopsida</taxon>
        <taxon>eudicotyledons</taxon>
        <taxon>Gunneridae</taxon>
        <taxon>Pentapetalae</taxon>
        <taxon>rosids</taxon>
        <taxon>malvids</taxon>
        <taxon>Brassicales</taxon>
        <taxon>Brassicaceae</taxon>
        <taxon>Coluteocarpeae</taxon>
        <taxon>Noccaea</taxon>
    </lineage>
</organism>
<feature type="region of interest" description="Disordered" evidence="1">
    <location>
        <begin position="1"/>
        <end position="79"/>
    </location>
</feature>
<protein>
    <submittedName>
        <fullName evidence="2">Uncharacterized protein</fullName>
    </submittedName>
</protein>
<dbReference type="EMBL" id="GEVM01026532">
    <property type="protein sequence ID" value="JAU79406.1"/>
    <property type="molecule type" value="Transcribed_RNA"/>
</dbReference>
<dbReference type="AlphaFoldDB" id="A0A1J3IGG2"/>
<name>A0A1J3IGG2_NOCCA</name>
<gene>
    <name evidence="2" type="ORF">MP_TR25273_c1_g1_i1_g.73698</name>
</gene>
<sequence>MGTEKRTWKKQSESLRIGPSKTPASEIAERSSTESPIATPGCRIRVQFVVTKRNSRKRRKTRRRRTSNKNESEIQEEGFGAEVQIGEKRRKRRKRISKNKKEKKISWGFLHAIRGEWRVEPSLGLLSGEMSEGSGLAI</sequence>
<accession>A0A1J3IGG2</accession>
<proteinExistence type="predicted"/>
<evidence type="ECO:0000313" key="2">
    <source>
        <dbReference type="EMBL" id="JAU79406.1"/>
    </source>
</evidence>
<evidence type="ECO:0000256" key="1">
    <source>
        <dbReference type="SAM" id="MobiDB-lite"/>
    </source>
</evidence>
<feature type="compositionally biased region" description="Basic and acidic residues" evidence="1">
    <location>
        <begin position="1"/>
        <end position="13"/>
    </location>
</feature>
<reference evidence="2" key="1">
    <citation type="submission" date="2016-07" db="EMBL/GenBank/DDBJ databases">
        <title>De novo transcriptome assembly of four accessions of the metal hyperaccumulator plant Noccaea caerulescens.</title>
        <authorList>
            <person name="Blande D."/>
            <person name="Halimaa P."/>
            <person name="Tervahauta A.I."/>
            <person name="Aarts M.G."/>
            <person name="Karenlampi S.O."/>
        </authorList>
    </citation>
    <scope>NUCLEOTIDE SEQUENCE</scope>
</reference>
<feature type="compositionally biased region" description="Basic residues" evidence="1">
    <location>
        <begin position="53"/>
        <end position="67"/>
    </location>
</feature>